<dbReference type="InterPro" id="IPR004155">
    <property type="entry name" value="PBS_lyase_HEAT"/>
</dbReference>
<evidence type="ECO:0000313" key="1">
    <source>
        <dbReference type="EMBL" id="GBC98785.1"/>
    </source>
</evidence>
<dbReference type="InterPro" id="IPR016024">
    <property type="entry name" value="ARM-type_fold"/>
</dbReference>
<sequence length="135" mass="14677">MLTKFCPRCFAMNAEMATHCERCGADLDEPIGSDYVERLIHALDHPEPNTRALAALLLGKIGDERALPVLCAKAKTSKDMALLEAIAEALGNFCSPDAEDALMHLSQSLWLAVRVKASEALRRIGAARNGERGCR</sequence>
<gene>
    <name evidence="1" type="ORF">HRbin17_01299</name>
</gene>
<comment type="caution">
    <text evidence="1">The sequence shown here is derived from an EMBL/GenBank/DDBJ whole genome shotgun (WGS) entry which is preliminary data.</text>
</comment>
<proteinExistence type="predicted"/>
<dbReference type="AlphaFoldDB" id="A0A2H5XC88"/>
<dbReference type="InterPro" id="IPR011989">
    <property type="entry name" value="ARM-like"/>
</dbReference>
<evidence type="ECO:0000313" key="2">
    <source>
        <dbReference type="Proteomes" id="UP000236173"/>
    </source>
</evidence>
<name>A0A2H5XC88_9BACT</name>
<organism evidence="1 2">
    <name type="scientific">Candidatus Fervidibacter japonicus</name>
    <dbReference type="NCBI Taxonomy" id="2035412"/>
    <lineage>
        <taxon>Bacteria</taxon>
        <taxon>Candidatus Fervidibacterota</taxon>
        <taxon>Candidatus Fervidibacter</taxon>
    </lineage>
</organism>
<dbReference type="Pfam" id="PF13646">
    <property type="entry name" value="HEAT_2"/>
    <property type="match status" value="1"/>
</dbReference>
<protein>
    <recommendedName>
        <fullName evidence="3">HEAT repeat domain-containing protein</fullName>
    </recommendedName>
</protein>
<dbReference type="Gene3D" id="1.25.10.10">
    <property type="entry name" value="Leucine-rich Repeat Variant"/>
    <property type="match status" value="1"/>
</dbReference>
<reference evidence="2" key="1">
    <citation type="submission" date="2017-09" db="EMBL/GenBank/DDBJ databases">
        <title>Metaegenomics of thermophilic ammonia-oxidizing enrichment culture.</title>
        <authorList>
            <person name="Kato S."/>
            <person name="Suzuki K."/>
        </authorList>
    </citation>
    <scope>NUCLEOTIDE SEQUENCE [LARGE SCALE GENOMIC DNA]</scope>
</reference>
<accession>A0A2H5XC88</accession>
<dbReference type="Proteomes" id="UP000236173">
    <property type="component" value="Unassembled WGS sequence"/>
</dbReference>
<evidence type="ECO:0008006" key="3">
    <source>
        <dbReference type="Google" id="ProtNLM"/>
    </source>
</evidence>
<dbReference type="EMBL" id="BEHT01000015">
    <property type="protein sequence ID" value="GBC98785.1"/>
    <property type="molecule type" value="Genomic_DNA"/>
</dbReference>
<dbReference type="Pfam" id="PF03130">
    <property type="entry name" value="HEAT_PBS"/>
    <property type="match status" value="1"/>
</dbReference>
<dbReference type="SUPFAM" id="SSF48371">
    <property type="entry name" value="ARM repeat"/>
    <property type="match status" value="1"/>
</dbReference>